<evidence type="ECO:0000259" key="3">
    <source>
        <dbReference type="Pfam" id="PF00296"/>
    </source>
</evidence>
<keyword evidence="1" id="KW-0560">Oxidoreductase</keyword>
<evidence type="ECO:0000313" key="4">
    <source>
        <dbReference type="EMBL" id="MER6978596.1"/>
    </source>
</evidence>
<evidence type="ECO:0000313" key="5">
    <source>
        <dbReference type="Proteomes" id="UP001458415"/>
    </source>
</evidence>
<reference evidence="4 5" key="1">
    <citation type="submission" date="2024-06" db="EMBL/GenBank/DDBJ databases">
        <title>The Natural Products Discovery Center: Release of the First 8490 Sequenced Strains for Exploring Actinobacteria Biosynthetic Diversity.</title>
        <authorList>
            <person name="Kalkreuter E."/>
            <person name="Kautsar S.A."/>
            <person name="Yang D."/>
            <person name="Bader C.D."/>
            <person name="Teijaro C.N."/>
            <person name="Fluegel L."/>
            <person name="Davis C.M."/>
            <person name="Simpson J.R."/>
            <person name="Lauterbach L."/>
            <person name="Steele A.D."/>
            <person name="Gui C."/>
            <person name="Meng S."/>
            <person name="Li G."/>
            <person name="Viehrig K."/>
            <person name="Ye F."/>
            <person name="Su P."/>
            <person name="Kiefer A.F."/>
            <person name="Nichols A."/>
            <person name="Cepeda A.J."/>
            <person name="Yan W."/>
            <person name="Fan B."/>
            <person name="Jiang Y."/>
            <person name="Adhikari A."/>
            <person name="Zheng C.-J."/>
            <person name="Schuster L."/>
            <person name="Cowan T.M."/>
            <person name="Smanski M.J."/>
            <person name="Chevrette M.G."/>
            <person name="De Carvalho L.P.S."/>
            <person name="Shen B."/>
        </authorList>
    </citation>
    <scope>NUCLEOTIDE SEQUENCE [LARGE SCALE GENOMIC DNA]</scope>
    <source>
        <strain evidence="4 5">NPDC000634</strain>
    </source>
</reference>
<dbReference type="InterPro" id="IPR036661">
    <property type="entry name" value="Luciferase-like_sf"/>
</dbReference>
<dbReference type="InterPro" id="IPR050766">
    <property type="entry name" value="Bact_Lucif_Oxidored"/>
</dbReference>
<organism evidence="4 5">
    <name type="scientific">Streptomyces carpinensis</name>
    <dbReference type="NCBI Taxonomy" id="66369"/>
    <lineage>
        <taxon>Bacteria</taxon>
        <taxon>Bacillati</taxon>
        <taxon>Actinomycetota</taxon>
        <taxon>Actinomycetes</taxon>
        <taxon>Kitasatosporales</taxon>
        <taxon>Streptomycetaceae</taxon>
        <taxon>Streptomyces</taxon>
    </lineage>
</organism>
<dbReference type="Gene3D" id="3.20.20.30">
    <property type="entry name" value="Luciferase-like domain"/>
    <property type="match status" value="1"/>
</dbReference>
<accession>A0ABV1W342</accession>
<feature type="domain" description="Luciferase-like" evidence="3">
    <location>
        <begin position="13"/>
        <end position="102"/>
    </location>
</feature>
<protein>
    <submittedName>
        <fullName evidence="4">LLM class flavin-dependent oxidoreductase</fullName>
    </submittedName>
</protein>
<evidence type="ECO:0000256" key="2">
    <source>
        <dbReference type="ARBA" id="ARBA00023033"/>
    </source>
</evidence>
<name>A0ABV1W342_9ACTN</name>
<dbReference type="PANTHER" id="PTHR30137:SF8">
    <property type="entry name" value="BLR5498 PROTEIN"/>
    <property type="match status" value="1"/>
</dbReference>
<evidence type="ECO:0000256" key="1">
    <source>
        <dbReference type="ARBA" id="ARBA00023002"/>
    </source>
</evidence>
<sequence length="108" mass="11672">MTGLGAVFRPQLPPERLRSIARLADDVGLEELWLWEDCFLEGGISTAAAALAWTERVRVGVGLLPVPLRNVALTAMEAATLHRLFPGRATLGVGHGVQDWMEQVGARA</sequence>
<proteinExistence type="predicted"/>
<dbReference type="Proteomes" id="UP001458415">
    <property type="component" value="Unassembled WGS sequence"/>
</dbReference>
<gene>
    <name evidence="4" type="ORF">ABT317_16685</name>
</gene>
<dbReference type="EMBL" id="JBEPCU010000253">
    <property type="protein sequence ID" value="MER6978596.1"/>
    <property type="molecule type" value="Genomic_DNA"/>
</dbReference>
<keyword evidence="5" id="KW-1185">Reference proteome</keyword>
<keyword evidence="2" id="KW-0503">Monooxygenase</keyword>
<dbReference type="SUPFAM" id="SSF51679">
    <property type="entry name" value="Bacterial luciferase-like"/>
    <property type="match status" value="1"/>
</dbReference>
<dbReference type="InterPro" id="IPR011251">
    <property type="entry name" value="Luciferase-like_dom"/>
</dbReference>
<comment type="caution">
    <text evidence="4">The sequence shown here is derived from an EMBL/GenBank/DDBJ whole genome shotgun (WGS) entry which is preliminary data.</text>
</comment>
<dbReference type="Pfam" id="PF00296">
    <property type="entry name" value="Bac_luciferase"/>
    <property type="match status" value="1"/>
</dbReference>
<dbReference type="PANTHER" id="PTHR30137">
    <property type="entry name" value="LUCIFERASE-LIKE MONOOXYGENASE"/>
    <property type="match status" value="1"/>
</dbReference>
<feature type="non-terminal residue" evidence="4">
    <location>
        <position position="108"/>
    </location>
</feature>